<organism evidence="2 3">
    <name type="scientific">Flavobacterium cerinum</name>
    <dbReference type="NCBI Taxonomy" id="2502784"/>
    <lineage>
        <taxon>Bacteria</taxon>
        <taxon>Pseudomonadati</taxon>
        <taxon>Bacteroidota</taxon>
        <taxon>Flavobacteriia</taxon>
        <taxon>Flavobacteriales</taxon>
        <taxon>Flavobacteriaceae</taxon>
        <taxon>Flavobacterium</taxon>
    </lineage>
</organism>
<evidence type="ECO:0000259" key="1">
    <source>
        <dbReference type="Pfam" id="PF17775"/>
    </source>
</evidence>
<keyword evidence="3" id="KW-1185">Reference proteome</keyword>
<dbReference type="SUPFAM" id="SSF54427">
    <property type="entry name" value="NTF2-like"/>
    <property type="match status" value="1"/>
</dbReference>
<dbReference type="AlphaFoldDB" id="A0A444H6E5"/>
<reference evidence="2 3" key="1">
    <citation type="submission" date="2019-01" db="EMBL/GenBank/DDBJ databases">
        <title>Flavobacterium sp. nov.,isolated from freshwater.</title>
        <authorList>
            <person name="Zhang R."/>
            <person name="Du Z.-J."/>
        </authorList>
    </citation>
    <scope>NUCLEOTIDE SEQUENCE [LARGE SCALE GENOMIC DNA]</scope>
    <source>
        <strain evidence="2 3">1E403</strain>
    </source>
</reference>
<protein>
    <recommendedName>
        <fullName evidence="1">YchJ-like middle NTF2-like domain-containing protein</fullName>
    </recommendedName>
</protein>
<dbReference type="InterPro" id="IPR048469">
    <property type="entry name" value="YchJ-like_M"/>
</dbReference>
<accession>A0A444H6E5</accession>
<dbReference type="OrthoDB" id="21421at2"/>
<dbReference type="InterPro" id="IPR032710">
    <property type="entry name" value="NTF2-like_dom_sf"/>
</dbReference>
<dbReference type="Proteomes" id="UP000287527">
    <property type="component" value="Unassembled WGS sequence"/>
</dbReference>
<dbReference type="Pfam" id="PF17775">
    <property type="entry name" value="YchJ_M-like"/>
    <property type="match status" value="1"/>
</dbReference>
<dbReference type="EMBL" id="SBII01000009">
    <property type="protein sequence ID" value="RWW98758.1"/>
    <property type="molecule type" value="Genomic_DNA"/>
</dbReference>
<dbReference type="Gene3D" id="3.10.450.50">
    <property type="match status" value="1"/>
</dbReference>
<comment type="caution">
    <text evidence="2">The sequence shown here is derived from an EMBL/GenBank/DDBJ whole genome shotgun (WGS) entry which is preliminary data.</text>
</comment>
<proteinExistence type="predicted"/>
<feature type="domain" description="YchJ-like middle NTF2-like" evidence="1">
    <location>
        <begin position="33"/>
        <end position="126"/>
    </location>
</feature>
<name>A0A444H6E5_9FLAO</name>
<gene>
    <name evidence="2" type="ORF">EPI11_12575</name>
</gene>
<evidence type="ECO:0000313" key="2">
    <source>
        <dbReference type="EMBL" id="RWW98758.1"/>
    </source>
</evidence>
<evidence type="ECO:0000313" key="3">
    <source>
        <dbReference type="Proteomes" id="UP000287527"/>
    </source>
</evidence>
<sequence length="128" mass="14872">MTVNTDLKCYCGSENMFSDCCEPYIIGAKKAPTAEALMRSRYSAYAIHAADYLWATTAPKERKNYSKSAIMDWAKSNQWLKLEILNTTLTVVEFKAYYLDNRLKAQIHHEKSTFHNEDGNWYYVDGEY</sequence>